<sequence length="469" mass="51238">MAFTEHVLQGALSSRICESAVCASGNLKSCGCSCKLTSGSHVVRCKSSSGMEFAKVAEIQRSPLVRTLAIVPVSSQLKAKGSAGSSDANEQKNFKQRKSNDRRSFIGKMTSLSLFSISLGPVFCESAGAASNFWNGSEGNGGNTAKVVKKKPVLITLAAYAVTKVAYEKITHLFAEHWLKEHGQEVKFRLSLAGSGAQARAVIDGLPADVVSLALPLDVLKIEEAGLIDSDWQKRVPNNAVPAETTVCIVTRPGNPKNITDWQDLARSDVSCLTANPKTAGVARWNFLALWGSVTVEGGSEEEAQTLIENVFRNVPVEPRDAREVSDVFYKQGLGDAMITYENEIVLTNEKIVESRGEALPYTIPPVNVRVEMSIAVVDKNARRSGVYEVAEAFVNYCFTEPAQREYAKTGFRPYVQSVAEEFNIIPVEKPWKVEEQVGEWLHVQEKFFADKGMIDVIEQNIRASRLGT</sequence>
<protein>
    <recommendedName>
        <fullName evidence="8">Sulfate ABC transporter substrate-binding protein</fullName>
    </recommendedName>
</protein>
<feature type="region of interest" description="Disordered" evidence="5">
    <location>
        <begin position="79"/>
        <end position="100"/>
    </location>
</feature>
<evidence type="ECO:0008006" key="8">
    <source>
        <dbReference type="Google" id="ProtNLM"/>
    </source>
</evidence>
<comment type="subcellular location">
    <subcellularLocation>
        <location evidence="1">Periplasm</location>
    </subcellularLocation>
</comment>
<dbReference type="NCBIfam" id="TIGR00971">
    <property type="entry name" value="3a0106s03"/>
    <property type="match status" value="1"/>
</dbReference>
<evidence type="ECO:0000313" key="6">
    <source>
        <dbReference type="EMBL" id="PTQ28252.1"/>
    </source>
</evidence>
<dbReference type="Gramene" id="Mp4g19280.1">
    <property type="protein sequence ID" value="Mp4g19280.1.cds"/>
    <property type="gene ID" value="Mp4g19280"/>
</dbReference>
<feature type="compositionally biased region" description="Polar residues" evidence="5">
    <location>
        <begin position="79"/>
        <end position="88"/>
    </location>
</feature>
<dbReference type="GO" id="GO:0140104">
    <property type="term" value="F:molecular carrier activity"/>
    <property type="evidence" value="ECO:0007669"/>
    <property type="project" value="InterPro"/>
</dbReference>
<dbReference type="OMA" id="DKHGTRK"/>
<dbReference type="Pfam" id="PF13531">
    <property type="entry name" value="SBP_bac_11"/>
    <property type="match status" value="1"/>
</dbReference>
<feature type="compositionally biased region" description="Basic and acidic residues" evidence="5">
    <location>
        <begin position="89"/>
        <end position="100"/>
    </location>
</feature>
<gene>
    <name evidence="6" type="ORF">MARPO_0169s0016</name>
</gene>
<dbReference type="Proteomes" id="UP000244005">
    <property type="component" value="Unassembled WGS sequence"/>
</dbReference>
<dbReference type="GO" id="GO:0043199">
    <property type="term" value="F:sulfate binding"/>
    <property type="evidence" value="ECO:0000318"/>
    <property type="project" value="GO_Central"/>
</dbReference>
<keyword evidence="3" id="KW-0732">Signal</keyword>
<evidence type="ECO:0000256" key="1">
    <source>
        <dbReference type="ARBA" id="ARBA00004418"/>
    </source>
</evidence>
<dbReference type="Gene3D" id="3.40.190.10">
    <property type="entry name" value="Periplasmic binding protein-like II"/>
    <property type="match status" value="2"/>
</dbReference>
<proteinExistence type="predicted"/>
<evidence type="ECO:0000313" key="7">
    <source>
        <dbReference type="Proteomes" id="UP000244005"/>
    </source>
</evidence>
<dbReference type="SUPFAM" id="SSF53850">
    <property type="entry name" value="Periplasmic binding protein-like II"/>
    <property type="match status" value="1"/>
</dbReference>
<dbReference type="GO" id="GO:1902358">
    <property type="term" value="P:sulfate transmembrane transport"/>
    <property type="evidence" value="ECO:0007669"/>
    <property type="project" value="InterPro"/>
</dbReference>
<accession>A0A2R6W378</accession>
<dbReference type="InterPro" id="IPR005669">
    <property type="entry name" value="Thiosulph/SO4-bd"/>
</dbReference>
<name>A0A2R6W378_MARPO</name>
<reference evidence="7" key="1">
    <citation type="journal article" date="2017" name="Cell">
        <title>Insights into land plant evolution garnered from the Marchantia polymorpha genome.</title>
        <authorList>
            <person name="Bowman J.L."/>
            <person name="Kohchi T."/>
            <person name="Yamato K.T."/>
            <person name="Jenkins J."/>
            <person name="Shu S."/>
            <person name="Ishizaki K."/>
            <person name="Yamaoka S."/>
            <person name="Nishihama R."/>
            <person name="Nakamura Y."/>
            <person name="Berger F."/>
            <person name="Adam C."/>
            <person name="Aki S.S."/>
            <person name="Althoff F."/>
            <person name="Araki T."/>
            <person name="Arteaga-Vazquez M.A."/>
            <person name="Balasubrmanian S."/>
            <person name="Barry K."/>
            <person name="Bauer D."/>
            <person name="Boehm C.R."/>
            <person name="Briginshaw L."/>
            <person name="Caballero-Perez J."/>
            <person name="Catarino B."/>
            <person name="Chen F."/>
            <person name="Chiyoda S."/>
            <person name="Chovatia M."/>
            <person name="Davies K.M."/>
            <person name="Delmans M."/>
            <person name="Demura T."/>
            <person name="Dierschke T."/>
            <person name="Dolan L."/>
            <person name="Dorantes-Acosta A.E."/>
            <person name="Eklund D.M."/>
            <person name="Florent S.N."/>
            <person name="Flores-Sandoval E."/>
            <person name="Fujiyama A."/>
            <person name="Fukuzawa H."/>
            <person name="Galik B."/>
            <person name="Grimanelli D."/>
            <person name="Grimwood J."/>
            <person name="Grossniklaus U."/>
            <person name="Hamada T."/>
            <person name="Haseloff J."/>
            <person name="Hetherington A.J."/>
            <person name="Higo A."/>
            <person name="Hirakawa Y."/>
            <person name="Hundley H.N."/>
            <person name="Ikeda Y."/>
            <person name="Inoue K."/>
            <person name="Inoue S.I."/>
            <person name="Ishida S."/>
            <person name="Jia Q."/>
            <person name="Kakita M."/>
            <person name="Kanazawa T."/>
            <person name="Kawai Y."/>
            <person name="Kawashima T."/>
            <person name="Kennedy M."/>
            <person name="Kinose K."/>
            <person name="Kinoshita T."/>
            <person name="Kohara Y."/>
            <person name="Koide E."/>
            <person name="Komatsu K."/>
            <person name="Kopischke S."/>
            <person name="Kubo M."/>
            <person name="Kyozuka J."/>
            <person name="Lagercrantz U."/>
            <person name="Lin S.S."/>
            <person name="Lindquist E."/>
            <person name="Lipzen A.M."/>
            <person name="Lu C.W."/>
            <person name="De Luna E."/>
            <person name="Martienssen R.A."/>
            <person name="Minamino N."/>
            <person name="Mizutani M."/>
            <person name="Mizutani M."/>
            <person name="Mochizuki N."/>
            <person name="Monte I."/>
            <person name="Mosher R."/>
            <person name="Nagasaki H."/>
            <person name="Nakagami H."/>
            <person name="Naramoto S."/>
            <person name="Nishitani K."/>
            <person name="Ohtani M."/>
            <person name="Okamoto T."/>
            <person name="Okumura M."/>
            <person name="Phillips J."/>
            <person name="Pollak B."/>
            <person name="Reinders A."/>
            <person name="Rovekamp M."/>
            <person name="Sano R."/>
            <person name="Sawa S."/>
            <person name="Schmid M.W."/>
            <person name="Shirakawa M."/>
            <person name="Solano R."/>
            <person name="Spunde A."/>
            <person name="Suetsugu N."/>
            <person name="Sugano S."/>
            <person name="Sugiyama A."/>
            <person name="Sun R."/>
            <person name="Suzuki Y."/>
            <person name="Takenaka M."/>
            <person name="Takezawa D."/>
            <person name="Tomogane H."/>
            <person name="Tsuzuki M."/>
            <person name="Ueda T."/>
            <person name="Umeda M."/>
            <person name="Ward J.M."/>
            <person name="Watanabe Y."/>
            <person name="Yazaki K."/>
            <person name="Yokoyama R."/>
            <person name="Yoshitake Y."/>
            <person name="Yotsui I."/>
            <person name="Zachgo S."/>
            <person name="Schmutz J."/>
        </authorList>
    </citation>
    <scope>NUCLEOTIDE SEQUENCE [LARGE SCALE GENOMIC DNA]</scope>
    <source>
        <strain evidence="7">Tak-1</strain>
    </source>
</reference>
<dbReference type="AlphaFoldDB" id="A0A2R6W378"/>
<keyword evidence="4" id="KW-0574">Periplasm</keyword>
<keyword evidence="2" id="KW-0813">Transport</keyword>
<dbReference type="PANTHER" id="PTHR30368">
    <property type="entry name" value="SULFATE-BINDING PROTEIN"/>
    <property type="match status" value="1"/>
</dbReference>
<dbReference type="PANTHER" id="PTHR30368:SF2">
    <property type="entry name" value="SULFATE-BINDING PROTEIN"/>
    <property type="match status" value="1"/>
</dbReference>
<evidence type="ECO:0000256" key="5">
    <source>
        <dbReference type="SAM" id="MobiDB-lite"/>
    </source>
</evidence>
<evidence type="ECO:0000256" key="2">
    <source>
        <dbReference type="ARBA" id="ARBA00022448"/>
    </source>
</evidence>
<dbReference type="GO" id="GO:0006790">
    <property type="term" value="P:sulfur compound metabolic process"/>
    <property type="evidence" value="ECO:0000318"/>
    <property type="project" value="GO_Central"/>
</dbReference>
<dbReference type="CDD" id="cd01005">
    <property type="entry name" value="PBP2_CysP"/>
    <property type="match status" value="1"/>
</dbReference>
<evidence type="ECO:0000256" key="4">
    <source>
        <dbReference type="ARBA" id="ARBA00022764"/>
    </source>
</evidence>
<dbReference type="OrthoDB" id="1778at2759"/>
<keyword evidence="7" id="KW-1185">Reference proteome</keyword>
<dbReference type="EMBL" id="KZ772839">
    <property type="protein sequence ID" value="PTQ28252.1"/>
    <property type="molecule type" value="Genomic_DNA"/>
</dbReference>
<organism evidence="6 7">
    <name type="scientific">Marchantia polymorpha</name>
    <name type="common">Common liverwort</name>
    <name type="synonym">Marchantia aquatica</name>
    <dbReference type="NCBI Taxonomy" id="3197"/>
    <lineage>
        <taxon>Eukaryota</taxon>
        <taxon>Viridiplantae</taxon>
        <taxon>Streptophyta</taxon>
        <taxon>Embryophyta</taxon>
        <taxon>Marchantiophyta</taxon>
        <taxon>Marchantiopsida</taxon>
        <taxon>Marchantiidae</taxon>
        <taxon>Marchantiales</taxon>
        <taxon>Marchantiaceae</taxon>
        <taxon>Marchantia</taxon>
    </lineage>
</organism>
<evidence type="ECO:0000256" key="3">
    <source>
        <dbReference type="ARBA" id="ARBA00022729"/>
    </source>
</evidence>